<dbReference type="Pfam" id="PF03382">
    <property type="entry name" value="DUF285"/>
    <property type="match status" value="3"/>
</dbReference>
<feature type="compositionally biased region" description="Polar residues" evidence="1">
    <location>
        <begin position="38"/>
        <end position="51"/>
    </location>
</feature>
<dbReference type="EMBL" id="AZFV01000010">
    <property type="protein sequence ID" value="KRM17346.1"/>
    <property type="molecule type" value="Genomic_DNA"/>
</dbReference>
<feature type="compositionally biased region" description="Polar residues" evidence="1">
    <location>
        <begin position="11"/>
        <end position="22"/>
    </location>
</feature>
<evidence type="ECO:0000313" key="3">
    <source>
        <dbReference type="Proteomes" id="UP000051302"/>
    </source>
</evidence>
<sequence length="858" mass="94154">MASGLIFLGTSGISVQADVVNSDTEERSVADVDDIQQKETTPTETSQSTGLLDTPADETQDKEGLVSTEEPVSDETSSNDATDEDQQSIENANSDDPPAGTETQQTIIKDYNPDADFVDNTNEYYQSGTDYTIPDEQIPDKIHQEGIFQSGMDGTSPYFVTNEKNLYFLDGTLDATYTRNLIGDSDFMKKNVLNIDTSLADRVYFPKKSDGMFSQLGNEEFWGMIAEYSPKLNLSKVDTSNVTSMNGLFSGDYLSSLDLSSFNTRFVTNMSNMFGGTTVPELDLSSFDTSNVTDMSDMFNSTAIPVLDLGGFNTTNVKNMSNMFSGINYQKAISGQAVTSLDLSSFNTGNVTNMSNMFSSSVFSTLNLKSFDTSQVTDMSYMFSEAAVPILDLSSFDTSNVQTMKCMFDQFNAVQNSSNNEFAYPLATLNVSSFKGGGLNTSDAIDNMFSSARVTNINMPNFKIDSDAITSETSIFNGLTADTVSIPNFDGSKIKNWDKTFTDARINKLDISNWSMLTNSDTEMFFGAVIKQITLGPTNSFIEDIILSFRDNNDGMNIPDKDDQWISIGENGVVDPTTTFYALPISEEAAKYNDDDAVQYGVGHYYNGSGELGVKTFVPDVDIIGKVTLNVSTTVDGKDDEDVTYPDLYGKIGIPITLDVPPKEGYQADKKTITATVTDSGITTEDDINYTKISTGGTGGSSGTSQNIFISDRPQTANYQRIAIYPDQGSVTLYKQEGQKFVPITDRALEADSGWYYDKVAYVGSENSGMKYYRVSTNEWVRANQAYLYQPNKVVIRTKAGDPKQLIHSEGTLATSRMISPNTDWYSDLIGYLGEGQYYRVATNEFVNKADVTVIQDA</sequence>
<accession>A0A0R1WHA4</accession>
<gene>
    <name evidence="2" type="ORF">FD31_GL000234</name>
</gene>
<evidence type="ECO:0008006" key="4">
    <source>
        <dbReference type="Google" id="ProtNLM"/>
    </source>
</evidence>
<organism evidence="2 3">
    <name type="scientific">Companilactobacillus nantensis DSM 16982</name>
    <dbReference type="NCBI Taxonomy" id="1423774"/>
    <lineage>
        <taxon>Bacteria</taxon>
        <taxon>Bacillati</taxon>
        <taxon>Bacillota</taxon>
        <taxon>Bacilli</taxon>
        <taxon>Lactobacillales</taxon>
        <taxon>Lactobacillaceae</taxon>
        <taxon>Companilactobacillus</taxon>
    </lineage>
</organism>
<feature type="region of interest" description="Disordered" evidence="1">
    <location>
        <begin position="8"/>
        <end position="103"/>
    </location>
</feature>
<evidence type="ECO:0000256" key="1">
    <source>
        <dbReference type="SAM" id="MobiDB-lite"/>
    </source>
</evidence>
<dbReference type="NCBIfam" id="TIGR02167">
    <property type="entry name" value="Liste_lipo_26"/>
    <property type="match status" value="6"/>
</dbReference>
<name>A0A0R1WHA4_9LACO</name>
<comment type="caution">
    <text evidence="2">The sequence shown here is derived from an EMBL/GenBank/DDBJ whole genome shotgun (WGS) entry which is preliminary data.</text>
</comment>
<protein>
    <recommendedName>
        <fullName evidence="4">Surface layer protein A domain-containing protein</fullName>
    </recommendedName>
</protein>
<dbReference type="PATRIC" id="fig|1423774.3.peg.239"/>
<dbReference type="Gene3D" id="3.80.10.10">
    <property type="entry name" value="Ribonuclease Inhibitor"/>
    <property type="match status" value="1"/>
</dbReference>
<keyword evidence="3" id="KW-1185">Reference proteome</keyword>
<reference evidence="2 3" key="1">
    <citation type="journal article" date="2015" name="Genome Announc.">
        <title>Expanding the biotechnology potential of lactobacilli through comparative genomics of 213 strains and associated genera.</title>
        <authorList>
            <person name="Sun Z."/>
            <person name="Harris H.M."/>
            <person name="McCann A."/>
            <person name="Guo C."/>
            <person name="Argimon S."/>
            <person name="Zhang W."/>
            <person name="Yang X."/>
            <person name="Jeffery I.B."/>
            <person name="Cooney J.C."/>
            <person name="Kagawa T.F."/>
            <person name="Liu W."/>
            <person name="Song Y."/>
            <person name="Salvetti E."/>
            <person name="Wrobel A."/>
            <person name="Rasinkangas P."/>
            <person name="Parkhill J."/>
            <person name="Rea M.C."/>
            <person name="O'Sullivan O."/>
            <person name="Ritari J."/>
            <person name="Douillard F.P."/>
            <person name="Paul Ross R."/>
            <person name="Yang R."/>
            <person name="Briner A.E."/>
            <person name="Felis G.E."/>
            <person name="de Vos W.M."/>
            <person name="Barrangou R."/>
            <person name="Klaenhammer T.R."/>
            <person name="Caufield P.W."/>
            <person name="Cui Y."/>
            <person name="Zhang H."/>
            <person name="O'Toole P.W."/>
        </authorList>
    </citation>
    <scope>NUCLEOTIDE SEQUENCE [LARGE SCALE GENOMIC DNA]</scope>
    <source>
        <strain evidence="2 3">DSM 16982</strain>
    </source>
</reference>
<dbReference type="InterPro" id="IPR032675">
    <property type="entry name" value="LRR_dom_sf"/>
</dbReference>
<dbReference type="STRING" id="1423774.FD31_GL000234"/>
<evidence type="ECO:0000313" key="2">
    <source>
        <dbReference type="EMBL" id="KRM17346.1"/>
    </source>
</evidence>
<proteinExistence type="predicted"/>
<dbReference type="InterPro" id="IPR005046">
    <property type="entry name" value="DUF285"/>
</dbReference>
<dbReference type="Proteomes" id="UP000051302">
    <property type="component" value="Unassembled WGS sequence"/>
</dbReference>
<dbReference type="AlphaFoldDB" id="A0A0R1WHA4"/>
<dbReference type="InterPro" id="IPR011889">
    <property type="entry name" value="Liste_lipo_26"/>
</dbReference>